<feature type="compositionally biased region" description="Basic and acidic residues" evidence="1">
    <location>
        <begin position="65"/>
        <end position="79"/>
    </location>
</feature>
<accession>A0A5N5SWS3</accession>
<dbReference type="OrthoDB" id="10344222at2759"/>
<evidence type="ECO:0000313" key="2">
    <source>
        <dbReference type="EMBL" id="KAB7498664.1"/>
    </source>
</evidence>
<feature type="region of interest" description="Disordered" evidence="1">
    <location>
        <begin position="55"/>
        <end position="103"/>
    </location>
</feature>
<reference evidence="2 3" key="1">
    <citation type="journal article" date="2019" name="PLoS Biol.">
        <title>Sex chromosomes control vertical transmission of feminizing Wolbachia symbionts in an isopod.</title>
        <authorList>
            <person name="Becking T."/>
            <person name="Chebbi M.A."/>
            <person name="Giraud I."/>
            <person name="Moumen B."/>
            <person name="Laverre T."/>
            <person name="Caubet Y."/>
            <person name="Peccoud J."/>
            <person name="Gilbert C."/>
            <person name="Cordaux R."/>
        </authorList>
    </citation>
    <scope>NUCLEOTIDE SEQUENCE [LARGE SCALE GENOMIC DNA]</scope>
    <source>
        <strain evidence="2">ANa2</strain>
        <tissue evidence="2">Whole body excluding digestive tract and cuticle</tissue>
    </source>
</reference>
<dbReference type="EMBL" id="SEYY01019110">
    <property type="protein sequence ID" value="KAB7498664.1"/>
    <property type="molecule type" value="Genomic_DNA"/>
</dbReference>
<comment type="caution">
    <text evidence="2">The sequence shown here is derived from an EMBL/GenBank/DDBJ whole genome shotgun (WGS) entry which is preliminary data.</text>
</comment>
<evidence type="ECO:0000256" key="1">
    <source>
        <dbReference type="SAM" id="MobiDB-lite"/>
    </source>
</evidence>
<protein>
    <submittedName>
        <fullName evidence="2">Uncharacterized protein</fullName>
    </submittedName>
</protein>
<gene>
    <name evidence="2" type="ORF">Anas_14423</name>
</gene>
<feature type="compositionally biased region" description="Basic and acidic residues" evidence="1">
    <location>
        <begin position="88"/>
        <end position="97"/>
    </location>
</feature>
<keyword evidence="3" id="KW-1185">Reference proteome</keyword>
<organism evidence="2 3">
    <name type="scientific">Armadillidium nasatum</name>
    <dbReference type="NCBI Taxonomy" id="96803"/>
    <lineage>
        <taxon>Eukaryota</taxon>
        <taxon>Metazoa</taxon>
        <taxon>Ecdysozoa</taxon>
        <taxon>Arthropoda</taxon>
        <taxon>Crustacea</taxon>
        <taxon>Multicrustacea</taxon>
        <taxon>Malacostraca</taxon>
        <taxon>Eumalacostraca</taxon>
        <taxon>Peracarida</taxon>
        <taxon>Isopoda</taxon>
        <taxon>Oniscidea</taxon>
        <taxon>Crinocheta</taxon>
        <taxon>Armadillidiidae</taxon>
        <taxon>Armadillidium</taxon>
    </lineage>
</organism>
<proteinExistence type="predicted"/>
<dbReference type="AlphaFoldDB" id="A0A5N5SWS3"/>
<dbReference type="Proteomes" id="UP000326759">
    <property type="component" value="Unassembled WGS sequence"/>
</dbReference>
<sequence>MDMKHEAEIKVELVEDIEDNTSNVYSEQLSTLEEIQERNSFEFIDVKSEIEVKKEPFDIEDEVEKEPSDIEDEVKKENSDTEEEETTKDELSDKICGSDENQV</sequence>
<evidence type="ECO:0000313" key="3">
    <source>
        <dbReference type="Proteomes" id="UP000326759"/>
    </source>
</evidence>
<name>A0A5N5SWS3_9CRUS</name>